<evidence type="ECO:0000313" key="5">
    <source>
        <dbReference type="Proteomes" id="UP001211173"/>
    </source>
</evidence>
<comment type="caution">
    <text evidence="4">The sequence shown here is derived from an EMBL/GenBank/DDBJ whole genome shotgun (WGS) entry which is preliminary data.</text>
</comment>
<dbReference type="InterPro" id="IPR005080">
    <property type="entry name" value="Peptidase_A25"/>
</dbReference>
<evidence type="ECO:0000313" key="4">
    <source>
        <dbReference type="EMBL" id="MDB7932145.1"/>
    </source>
</evidence>
<evidence type="ECO:0000256" key="1">
    <source>
        <dbReference type="ARBA" id="ARBA00022670"/>
    </source>
</evidence>
<accession>A0AAW6CD38</accession>
<sequence length="341" mass="36589">MPSLNGITTQEEELRGCHVTTLDVQTEDAAASLGKAVGSYITIDTAALSDEHEQIECAGECLAEILVRVLGPHFHGKLCVCGLGNRELPADSLGPEVTSRLPLNLIQLAQGYDCRFREVCSFTPGVFGINNVRTDTLVAGAVQAMGADCLLLVDSLVTLEPAKLFKSIQISTAGGTKSFFSDKVGNWTSLGIPVISLGVPTAIPMKSLCPSELQDDKLFTSTMAASEVSALGIILSYALIRVCWPSITRDECFLLTKISKDPLPYGFLCPLDGADSSAEDRQKLITDTARSFPAGIPSEQLDSFIKSKGDQKTCPKTNRRFAGGKEKNLTEALSQWKNPSK</sequence>
<dbReference type="RefSeq" id="WP_195325239.1">
    <property type="nucleotide sequence ID" value="NZ_JADMVZ010000006.1"/>
</dbReference>
<reference evidence="4" key="1">
    <citation type="submission" date="2023-01" db="EMBL/GenBank/DDBJ databases">
        <title>Human gut microbiome strain richness.</title>
        <authorList>
            <person name="Chen-Liaw A."/>
        </authorList>
    </citation>
    <scope>NUCLEOTIDE SEQUENCE</scope>
    <source>
        <strain evidence="4">1001287st1_F4_1001285I_161205</strain>
    </source>
</reference>
<dbReference type="SUPFAM" id="SSF53163">
    <property type="entry name" value="HybD-like"/>
    <property type="match status" value="1"/>
</dbReference>
<dbReference type="GO" id="GO:0009847">
    <property type="term" value="P:spore germination"/>
    <property type="evidence" value="ECO:0007669"/>
    <property type="project" value="InterPro"/>
</dbReference>
<dbReference type="AlphaFoldDB" id="A0AAW6CD38"/>
<keyword evidence="3" id="KW-0865">Zymogen</keyword>
<evidence type="ECO:0000256" key="2">
    <source>
        <dbReference type="ARBA" id="ARBA00022801"/>
    </source>
</evidence>
<dbReference type="EMBL" id="JAQLWV010000004">
    <property type="protein sequence ID" value="MDB7932145.1"/>
    <property type="molecule type" value="Genomic_DNA"/>
</dbReference>
<dbReference type="NCBIfam" id="TIGR01441">
    <property type="entry name" value="GPR"/>
    <property type="match status" value="1"/>
</dbReference>
<dbReference type="Pfam" id="PF03418">
    <property type="entry name" value="Peptidase_A25"/>
    <property type="match status" value="1"/>
</dbReference>
<keyword evidence="1" id="KW-0645">Protease</keyword>
<dbReference type="GO" id="GO:0006508">
    <property type="term" value="P:proteolysis"/>
    <property type="evidence" value="ECO:0007669"/>
    <property type="project" value="UniProtKB-KW"/>
</dbReference>
<protein>
    <submittedName>
        <fullName evidence="4">GPR endopeptidase</fullName>
        <ecNumber evidence="4">3.4.24.78</ecNumber>
    </submittedName>
</protein>
<evidence type="ECO:0000256" key="3">
    <source>
        <dbReference type="ARBA" id="ARBA00023145"/>
    </source>
</evidence>
<proteinExistence type="predicted"/>
<gene>
    <name evidence="4" type="primary">gpr</name>
    <name evidence="4" type="ORF">PNE06_03550</name>
</gene>
<keyword evidence="2 4" id="KW-0378">Hydrolase</keyword>
<name>A0AAW6CD38_FLAPL</name>
<dbReference type="Proteomes" id="UP001211173">
    <property type="component" value="Unassembled WGS sequence"/>
</dbReference>
<dbReference type="Gene3D" id="3.40.50.1450">
    <property type="entry name" value="HybD-like"/>
    <property type="match status" value="1"/>
</dbReference>
<dbReference type="EC" id="3.4.24.78" evidence="4"/>
<dbReference type="GO" id="GO:0008233">
    <property type="term" value="F:peptidase activity"/>
    <property type="evidence" value="ECO:0007669"/>
    <property type="project" value="UniProtKB-KW"/>
</dbReference>
<organism evidence="4 5">
    <name type="scientific">Flavonifractor plautii</name>
    <name type="common">Fusobacterium plautii</name>
    <dbReference type="NCBI Taxonomy" id="292800"/>
    <lineage>
        <taxon>Bacteria</taxon>
        <taxon>Bacillati</taxon>
        <taxon>Bacillota</taxon>
        <taxon>Clostridia</taxon>
        <taxon>Eubacteriales</taxon>
        <taxon>Oscillospiraceae</taxon>
        <taxon>Flavonifractor</taxon>
    </lineage>
</organism>
<dbReference type="InterPro" id="IPR023430">
    <property type="entry name" value="Pept_HybD-like_dom_sf"/>
</dbReference>